<evidence type="ECO:0000313" key="3">
    <source>
        <dbReference type="Proteomes" id="UP000028483"/>
    </source>
</evidence>
<gene>
    <name evidence="2" type="ORF">XBO1_1300184</name>
</gene>
<accession>A0A077P0S1</accession>
<dbReference type="AlphaFoldDB" id="A0A077P0S1"/>
<keyword evidence="1" id="KW-0472">Membrane</keyword>
<dbReference type="Proteomes" id="UP000028483">
    <property type="component" value="Unassembled WGS sequence"/>
</dbReference>
<comment type="caution">
    <text evidence="2">The sequence shown here is derived from an EMBL/GenBank/DDBJ whole genome shotgun (WGS) entry which is preliminary data.</text>
</comment>
<dbReference type="EMBL" id="CBSX010000036">
    <property type="protein sequence ID" value="CDH04610.1"/>
    <property type="molecule type" value="Genomic_DNA"/>
</dbReference>
<dbReference type="HOGENOM" id="CLU_2995662_0_0_6"/>
<organism evidence="2 3">
    <name type="scientific">Xenorhabdus bovienii str. oregonense</name>
    <dbReference type="NCBI Taxonomy" id="1398202"/>
    <lineage>
        <taxon>Bacteria</taxon>
        <taxon>Pseudomonadati</taxon>
        <taxon>Pseudomonadota</taxon>
        <taxon>Gammaproteobacteria</taxon>
        <taxon>Enterobacterales</taxon>
        <taxon>Morganellaceae</taxon>
        <taxon>Xenorhabdus</taxon>
    </lineage>
</organism>
<proteinExistence type="predicted"/>
<keyword evidence="1" id="KW-1133">Transmembrane helix</keyword>
<protein>
    <submittedName>
        <fullName evidence="2">Uncharacterized protein</fullName>
    </submittedName>
</protein>
<sequence>MFLKNDTGTTLLINYASYWLFINSLLVNSLPISVKNFFFYINFPNQYKRYHYLCISQ</sequence>
<reference evidence="2" key="1">
    <citation type="submission" date="2013-07" db="EMBL/GenBank/DDBJ databases">
        <title>Sub-species coevolution in mutualistic symbiosis.</title>
        <authorList>
            <person name="Murfin K."/>
            <person name="Klassen J."/>
            <person name="Lee M."/>
            <person name="Forst S."/>
            <person name="Stock P."/>
            <person name="Goodrich-Blair H."/>
        </authorList>
    </citation>
    <scope>NUCLEOTIDE SEQUENCE [LARGE SCALE GENOMIC DNA]</scope>
    <source>
        <strain evidence="2">Oregonense</strain>
    </source>
</reference>
<keyword evidence="1" id="KW-0812">Transmembrane</keyword>
<evidence type="ECO:0000313" key="2">
    <source>
        <dbReference type="EMBL" id="CDH04610.1"/>
    </source>
</evidence>
<feature type="transmembrane region" description="Helical" evidence="1">
    <location>
        <begin position="20"/>
        <end position="41"/>
    </location>
</feature>
<name>A0A077P0S1_XENBV</name>
<evidence type="ECO:0000256" key="1">
    <source>
        <dbReference type="SAM" id="Phobius"/>
    </source>
</evidence>